<dbReference type="Proteomes" id="UP000478052">
    <property type="component" value="Unassembled WGS sequence"/>
</dbReference>
<feature type="compositionally biased region" description="Polar residues" evidence="1">
    <location>
        <begin position="211"/>
        <end position="232"/>
    </location>
</feature>
<protein>
    <submittedName>
        <fullName evidence="2">Nuclear transcription factor Y subunit alpha</fullName>
    </submittedName>
</protein>
<feature type="compositionally biased region" description="Basic and acidic residues" evidence="1">
    <location>
        <begin position="98"/>
        <end position="107"/>
    </location>
</feature>
<evidence type="ECO:0000256" key="1">
    <source>
        <dbReference type="SAM" id="MobiDB-lite"/>
    </source>
</evidence>
<sequence>ICSYIMSYKNRKLNSKAMLDDESVFDSDYLTSVLSMVNGYCKMNLVVPQTNLFYSSNSLLPINAKVNSTTLNNKNPNSQVINSPDSLSNMLKNIDLKSDKNMDDKRFQSPNKSYDDEIQVYSKPSYSDNSNLLDKAEENKNETSEGKNKYIKNSTSDNQTLVFSTFTEQSCSNEYFNQFESEVLADGRMKQDQELRKKQIKIIKNNISNNGVQTRSRATHSQQNPENEITNKNVPLQSECPLCFVLYPTPDIEAHASECSI</sequence>
<dbReference type="OrthoDB" id="6608481at2759"/>
<comment type="caution">
    <text evidence="2">The sequence shown here is derived from an EMBL/GenBank/DDBJ whole genome shotgun (WGS) entry which is preliminary data.</text>
</comment>
<evidence type="ECO:0000313" key="3">
    <source>
        <dbReference type="Proteomes" id="UP000478052"/>
    </source>
</evidence>
<feature type="region of interest" description="Disordered" evidence="1">
    <location>
        <begin position="209"/>
        <end position="232"/>
    </location>
</feature>
<evidence type="ECO:0000313" key="2">
    <source>
        <dbReference type="EMBL" id="KAF0771841.1"/>
    </source>
</evidence>
<dbReference type="AlphaFoldDB" id="A0A6G0ZKS3"/>
<feature type="region of interest" description="Disordered" evidence="1">
    <location>
        <begin position="98"/>
        <end position="117"/>
    </location>
</feature>
<accession>A0A6G0ZKS3</accession>
<organism evidence="2 3">
    <name type="scientific">Aphis craccivora</name>
    <name type="common">Cowpea aphid</name>
    <dbReference type="NCBI Taxonomy" id="307492"/>
    <lineage>
        <taxon>Eukaryota</taxon>
        <taxon>Metazoa</taxon>
        <taxon>Ecdysozoa</taxon>
        <taxon>Arthropoda</taxon>
        <taxon>Hexapoda</taxon>
        <taxon>Insecta</taxon>
        <taxon>Pterygota</taxon>
        <taxon>Neoptera</taxon>
        <taxon>Paraneoptera</taxon>
        <taxon>Hemiptera</taxon>
        <taxon>Sternorrhyncha</taxon>
        <taxon>Aphidomorpha</taxon>
        <taxon>Aphidoidea</taxon>
        <taxon>Aphididae</taxon>
        <taxon>Aphidini</taxon>
        <taxon>Aphis</taxon>
        <taxon>Aphis</taxon>
    </lineage>
</organism>
<proteinExistence type="predicted"/>
<keyword evidence="3" id="KW-1185">Reference proteome</keyword>
<name>A0A6G0ZKS3_APHCR</name>
<reference evidence="2 3" key="1">
    <citation type="submission" date="2019-08" db="EMBL/GenBank/DDBJ databases">
        <title>Whole genome of Aphis craccivora.</title>
        <authorList>
            <person name="Voronova N.V."/>
            <person name="Shulinski R.S."/>
            <person name="Bandarenka Y.V."/>
            <person name="Zhorov D.G."/>
            <person name="Warner D."/>
        </authorList>
    </citation>
    <scope>NUCLEOTIDE SEQUENCE [LARGE SCALE GENOMIC DNA]</scope>
    <source>
        <strain evidence="2">180601</strain>
        <tissue evidence="2">Whole Body</tissue>
    </source>
</reference>
<dbReference type="EMBL" id="VUJU01000246">
    <property type="protein sequence ID" value="KAF0771841.1"/>
    <property type="molecule type" value="Genomic_DNA"/>
</dbReference>
<feature type="non-terminal residue" evidence="2">
    <location>
        <position position="1"/>
    </location>
</feature>
<gene>
    <name evidence="2" type="ORF">FWK35_00001365</name>
</gene>